<protein>
    <submittedName>
        <fullName evidence="7">Nitroreductase</fullName>
    </submittedName>
</protein>
<dbReference type="eggNOG" id="COG0778">
    <property type="taxonomic scope" value="Bacteria"/>
</dbReference>
<evidence type="ECO:0000256" key="1">
    <source>
        <dbReference type="ARBA" id="ARBA00001917"/>
    </source>
</evidence>
<sequence>MPATDMPATDMSVTQALRRRRSVRAFTDRSVDPALLKEIFAAAQRAPSGGNLQPWQATVLTGEAWQAVRQAVAARIAMGRAGQEPEYDIYPPALTAPWTDRRFGVGEALYASLGIPREDKRGRLAQFMDNYRGFGAPVMLFLHCSRIMGPPQWADMGMWLQSVMLMLVEQGLASCPQECWAMYGATVRRTIGLGDDQILFTGLAIGYADEDAAVNQWPVPRAPIDEAIDWKGFGT</sequence>
<evidence type="ECO:0000256" key="4">
    <source>
        <dbReference type="ARBA" id="ARBA00022643"/>
    </source>
</evidence>
<dbReference type="InterPro" id="IPR000415">
    <property type="entry name" value="Nitroreductase-like"/>
</dbReference>
<dbReference type="InterPro" id="IPR029479">
    <property type="entry name" value="Nitroreductase"/>
</dbReference>
<gene>
    <name evidence="7" type="ordered locus">Sala_2969</name>
</gene>
<dbReference type="Pfam" id="PF00881">
    <property type="entry name" value="Nitroreductase"/>
    <property type="match status" value="1"/>
</dbReference>
<dbReference type="Gene3D" id="3.40.109.10">
    <property type="entry name" value="NADH Oxidase"/>
    <property type="match status" value="1"/>
</dbReference>
<comment type="cofactor">
    <cofactor evidence="1">
        <name>FMN</name>
        <dbReference type="ChEBI" id="CHEBI:58210"/>
    </cofactor>
</comment>
<evidence type="ECO:0000256" key="2">
    <source>
        <dbReference type="ARBA" id="ARBA00007118"/>
    </source>
</evidence>
<dbReference type="PANTHER" id="PTHR43673:SF2">
    <property type="entry name" value="NITROREDUCTASE"/>
    <property type="match status" value="1"/>
</dbReference>
<evidence type="ECO:0000259" key="6">
    <source>
        <dbReference type="Pfam" id="PF00881"/>
    </source>
</evidence>
<dbReference type="PANTHER" id="PTHR43673">
    <property type="entry name" value="NAD(P)H NITROREDUCTASE YDGI-RELATED"/>
    <property type="match status" value="1"/>
</dbReference>
<keyword evidence="8" id="KW-1185">Reference proteome</keyword>
<keyword evidence="3" id="KW-0285">Flavoprotein</keyword>
<dbReference type="Proteomes" id="UP000006578">
    <property type="component" value="Chromosome"/>
</dbReference>
<accession>Q1GNU8</accession>
<dbReference type="STRING" id="317655.Sala_2969"/>
<evidence type="ECO:0000313" key="7">
    <source>
        <dbReference type="EMBL" id="ABF54674.1"/>
    </source>
</evidence>
<organism evidence="7 8">
    <name type="scientific">Sphingopyxis alaskensis (strain DSM 13593 / LMG 18877 / RB2256)</name>
    <name type="common">Sphingomonas alaskensis</name>
    <dbReference type="NCBI Taxonomy" id="317655"/>
    <lineage>
        <taxon>Bacteria</taxon>
        <taxon>Pseudomonadati</taxon>
        <taxon>Pseudomonadota</taxon>
        <taxon>Alphaproteobacteria</taxon>
        <taxon>Sphingomonadales</taxon>
        <taxon>Sphingomonadaceae</taxon>
        <taxon>Sphingopyxis</taxon>
    </lineage>
</organism>
<dbReference type="SUPFAM" id="SSF55469">
    <property type="entry name" value="FMN-dependent nitroreductase-like"/>
    <property type="match status" value="1"/>
</dbReference>
<dbReference type="KEGG" id="sal:Sala_2969"/>
<name>Q1GNU8_SPHAL</name>
<evidence type="ECO:0000256" key="3">
    <source>
        <dbReference type="ARBA" id="ARBA00022630"/>
    </source>
</evidence>
<dbReference type="EMBL" id="CP000356">
    <property type="protein sequence ID" value="ABF54674.1"/>
    <property type="molecule type" value="Genomic_DNA"/>
</dbReference>
<keyword evidence="4" id="KW-0288">FMN</keyword>
<feature type="domain" description="Nitroreductase" evidence="6">
    <location>
        <begin position="17"/>
        <end position="207"/>
    </location>
</feature>
<evidence type="ECO:0000256" key="5">
    <source>
        <dbReference type="ARBA" id="ARBA00023002"/>
    </source>
</evidence>
<dbReference type="RefSeq" id="WP_011543238.1">
    <property type="nucleotide sequence ID" value="NC_008048.1"/>
</dbReference>
<reference evidence="7 8" key="1">
    <citation type="journal article" date="2009" name="Proc. Natl. Acad. Sci. U.S.A.">
        <title>The genomic basis of trophic strategy in marine bacteria.</title>
        <authorList>
            <person name="Lauro F.M."/>
            <person name="McDougald D."/>
            <person name="Thomas T."/>
            <person name="Williams T.J."/>
            <person name="Egan S."/>
            <person name="Rice S."/>
            <person name="DeMaere M.Z."/>
            <person name="Ting L."/>
            <person name="Ertan H."/>
            <person name="Johnson J."/>
            <person name="Ferriera S."/>
            <person name="Lapidus A."/>
            <person name="Anderson I."/>
            <person name="Kyrpides N."/>
            <person name="Munk A.C."/>
            <person name="Detter C."/>
            <person name="Han C.S."/>
            <person name="Brown M.V."/>
            <person name="Robb F.T."/>
            <person name="Kjelleberg S."/>
            <person name="Cavicchioli R."/>
        </authorList>
    </citation>
    <scope>NUCLEOTIDE SEQUENCE [LARGE SCALE GENOMIC DNA]</scope>
    <source>
        <strain evidence="8">DSM 13593 / LMG 18877 / RB2256</strain>
    </source>
</reference>
<keyword evidence="5" id="KW-0560">Oxidoreductase</keyword>
<dbReference type="HOGENOM" id="CLU_070764_9_0_5"/>
<evidence type="ECO:0000313" key="8">
    <source>
        <dbReference type="Proteomes" id="UP000006578"/>
    </source>
</evidence>
<dbReference type="GO" id="GO:0016491">
    <property type="term" value="F:oxidoreductase activity"/>
    <property type="evidence" value="ECO:0007669"/>
    <property type="project" value="UniProtKB-KW"/>
</dbReference>
<dbReference type="AlphaFoldDB" id="Q1GNU8"/>
<comment type="similarity">
    <text evidence="2">Belongs to the nitroreductase family.</text>
</comment>
<proteinExistence type="inferred from homology"/>
<dbReference type="CDD" id="cd02136">
    <property type="entry name" value="PnbA_NfnB-like"/>
    <property type="match status" value="1"/>
</dbReference>